<sequence length="395" mass="45060">MVEFHFIFYEERNGTMTKIDIISGFLGAGKTTLIKKLIEEALKGQKVVLIENEFGEIGIDGGFLKESGIQINEMNSGCICCSLVGDFNTALKDVLEQYTPDRIIIEPSGVGKLSDVMKAVQKVVDAEANVVLNSHITVADAQRAKMYLKNFGEFYRNQIEFASAVILSRSQNVKEDKLEKAVKLLRSLNDKCPIVTTPWEELSGAQILEVMEGENDFAKELMEAAQVCPECGHHHEHGEECHDHHHDHEEHEHHHDHDHEEHEHHHEHDHEEHEHHHEHDHEEHEHHHDHDCCGHDHHHHHADEVFTSWGKETPKKFTEEGIRAILDTLSKEDSDEYGIILRAKGIVPDENGKWIHFDLVPGEDEVRYGSAEYTGRICVIGSKLNEDKLAELFGL</sequence>
<feature type="region of interest" description="Disordered" evidence="1">
    <location>
        <begin position="236"/>
        <end position="297"/>
    </location>
</feature>
<reference evidence="3 4" key="1">
    <citation type="submission" date="2015-09" db="EMBL/GenBank/DDBJ databases">
        <authorList>
            <consortium name="Pathogen Informatics"/>
        </authorList>
    </citation>
    <scope>NUCLEOTIDE SEQUENCE [LARGE SCALE GENOMIC DNA]</scope>
    <source>
        <strain evidence="3 4">2789STDY5834835</strain>
    </source>
</reference>
<organism evidence="3 4">
    <name type="scientific">Anaerobutyricum hallii</name>
    <dbReference type="NCBI Taxonomy" id="39488"/>
    <lineage>
        <taxon>Bacteria</taxon>
        <taxon>Bacillati</taxon>
        <taxon>Bacillota</taxon>
        <taxon>Clostridia</taxon>
        <taxon>Lachnospirales</taxon>
        <taxon>Lachnospiraceae</taxon>
        <taxon>Anaerobutyricum</taxon>
    </lineage>
</organism>
<dbReference type="InterPro" id="IPR051316">
    <property type="entry name" value="Zinc-reg_GTPase_activator"/>
</dbReference>
<dbReference type="Pfam" id="PF02492">
    <property type="entry name" value="cobW"/>
    <property type="match status" value="1"/>
</dbReference>
<protein>
    <submittedName>
        <fullName evidence="3">Uncharacterized GTP-binding protein YjiA</fullName>
    </submittedName>
</protein>
<dbReference type="GO" id="GO:0005737">
    <property type="term" value="C:cytoplasm"/>
    <property type="evidence" value="ECO:0007669"/>
    <property type="project" value="TreeGrafter"/>
</dbReference>
<dbReference type="PANTHER" id="PTHR13748">
    <property type="entry name" value="COBW-RELATED"/>
    <property type="match status" value="1"/>
</dbReference>
<evidence type="ECO:0000256" key="1">
    <source>
        <dbReference type="SAM" id="MobiDB-lite"/>
    </source>
</evidence>
<gene>
    <name evidence="3" type="primary">yjiA_2</name>
    <name evidence="3" type="ORF">ERS852450_01698</name>
</gene>
<feature type="compositionally biased region" description="Basic and acidic residues" evidence="1">
    <location>
        <begin position="236"/>
        <end position="295"/>
    </location>
</feature>
<evidence type="ECO:0000259" key="2">
    <source>
        <dbReference type="Pfam" id="PF02492"/>
    </source>
</evidence>
<dbReference type="EMBL" id="CYZL01000013">
    <property type="protein sequence ID" value="CUO38214.1"/>
    <property type="molecule type" value="Genomic_DNA"/>
</dbReference>
<dbReference type="PANTHER" id="PTHR13748:SF62">
    <property type="entry name" value="COBW DOMAIN-CONTAINING PROTEIN"/>
    <property type="match status" value="1"/>
</dbReference>
<dbReference type="AlphaFoldDB" id="A0A174EK08"/>
<feature type="domain" description="CobW/HypB/UreG nucleotide-binding" evidence="2">
    <location>
        <begin position="21"/>
        <end position="195"/>
    </location>
</feature>
<accession>A0A174EK08</accession>
<dbReference type="SUPFAM" id="SSF52540">
    <property type="entry name" value="P-loop containing nucleoside triphosphate hydrolases"/>
    <property type="match status" value="1"/>
</dbReference>
<name>A0A174EK08_9FIRM</name>
<dbReference type="Gene3D" id="3.30.1220.10">
    <property type="entry name" value="CobW-like, C-terminal domain"/>
    <property type="match status" value="1"/>
</dbReference>
<dbReference type="CDD" id="cd03112">
    <property type="entry name" value="CobW-like"/>
    <property type="match status" value="1"/>
</dbReference>
<evidence type="ECO:0000313" key="3">
    <source>
        <dbReference type="EMBL" id="CUO38214.1"/>
    </source>
</evidence>
<dbReference type="InterPro" id="IPR003495">
    <property type="entry name" value="CobW/HypB/UreG_nucleotide-bd"/>
</dbReference>
<dbReference type="InterPro" id="IPR036627">
    <property type="entry name" value="CobW-likC_sf"/>
</dbReference>
<dbReference type="Gene3D" id="3.40.50.300">
    <property type="entry name" value="P-loop containing nucleotide triphosphate hydrolases"/>
    <property type="match status" value="1"/>
</dbReference>
<dbReference type="Proteomes" id="UP000095679">
    <property type="component" value="Unassembled WGS sequence"/>
</dbReference>
<dbReference type="InterPro" id="IPR027417">
    <property type="entry name" value="P-loop_NTPase"/>
</dbReference>
<evidence type="ECO:0000313" key="4">
    <source>
        <dbReference type="Proteomes" id="UP000095679"/>
    </source>
</evidence>
<proteinExistence type="predicted"/>